<dbReference type="SMART" id="SM00015">
    <property type="entry name" value="IQ"/>
    <property type="match status" value="1"/>
</dbReference>
<proteinExistence type="predicted"/>
<protein>
    <submittedName>
        <fullName evidence="1">Uncharacterized protein</fullName>
    </submittedName>
</protein>
<evidence type="ECO:0000313" key="1">
    <source>
        <dbReference type="EMBL" id="MCP8352142.1"/>
    </source>
</evidence>
<keyword evidence="2" id="KW-1185">Reference proteome</keyword>
<dbReference type="Proteomes" id="UP001320768">
    <property type="component" value="Unassembled WGS sequence"/>
</dbReference>
<dbReference type="InterPro" id="IPR000048">
    <property type="entry name" value="IQ_motif_EF-hand-BS"/>
</dbReference>
<organism evidence="1 2">
    <name type="scientific">Candidatus Synchoanobacter obligatus</name>
    <dbReference type="NCBI Taxonomy" id="2919597"/>
    <lineage>
        <taxon>Bacteria</taxon>
        <taxon>Pseudomonadati</taxon>
        <taxon>Pseudomonadota</taxon>
        <taxon>Gammaproteobacteria</taxon>
        <taxon>Candidatus Comchoanobacterales</taxon>
        <taxon>Candidatus Comchoanobacteraceae</taxon>
        <taxon>Candidatus Synchoanobacter</taxon>
    </lineage>
</organism>
<evidence type="ECO:0000313" key="2">
    <source>
        <dbReference type="Proteomes" id="UP001320768"/>
    </source>
</evidence>
<accession>A0ABT1L4P8</accession>
<comment type="caution">
    <text evidence="1">The sequence shown here is derived from an EMBL/GenBank/DDBJ whole genome shotgun (WGS) entry which is preliminary data.</text>
</comment>
<dbReference type="EMBL" id="JAKUDN010000002">
    <property type="protein sequence ID" value="MCP8352142.1"/>
    <property type="molecule type" value="Genomic_DNA"/>
</dbReference>
<gene>
    <name evidence="1" type="ORF">MKS91_02425</name>
</gene>
<sequence length="257" mass="26856">METSLRNILIGSGILAGLGLFVKYRHDAATAERQAAAVKIQSAFRGFIGRKQAQRQATINLLNAHIADRFNEVRERALYAEAIDAVPAPTTVVGRATDVAYDGARALAFDASKGAVAARDGLRDVREATVEVTGNAAGVVGEYVNQAAEVMAPVMPVVREATVEAGRGMAAMGLFAAGLAYNGTAYARRQVVSVAPVVGRMAVDLTAGVADLAGRSVSQVARLAGSASAQEDEAFEMVDMAEAGDTIRFNNLACRKA</sequence>
<dbReference type="Pfam" id="PF00612">
    <property type="entry name" value="IQ"/>
    <property type="match status" value="1"/>
</dbReference>
<name>A0ABT1L4P8_9GAMM</name>
<reference evidence="1 2" key="1">
    <citation type="journal article" date="2022" name="Nat. Microbiol.">
        <title>The microbiome of a bacterivorous marine choanoflagellate contains a resource-demanding obligate bacterial associate.</title>
        <authorList>
            <person name="Needham D.M."/>
            <person name="Poirier C."/>
            <person name="Bachy C."/>
            <person name="George E.E."/>
            <person name="Wilken S."/>
            <person name="Yung C.C.M."/>
            <person name="Limardo A.J."/>
            <person name="Morando M."/>
            <person name="Sudek L."/>
            <person name="Malmstrom R.R."/>
            <person name="Keeling P.J."/>
            <person name="Santoro A.E."/>
            <person name="Worden A.Z."/>
        </authorList>
    </citation>
    <scope>NUCLEOTIDE SEQUENCE [LARGE SCALE GENOMIC DNA]</scope>
    <source>
        <strain evidence="1 2">Comchoano-2</strain>
    </source>
</reference>
<dbReference type="RefSeq" id="WP_258569251.1">
    <property type="nucleotide sequence ID" value="NZ_JAKUDN010000002.1"/>
</dbReference>
<dbReference type="PROSITE" id="PS50096">
    <property type="entry name" value="IQ"/>
    <property type="match status" value="1"/>
</dbReference>